<comment type="caution">
    <text evidence="1">The sequence shown here is derived from an EMBL/GenBank/DDBJ whole genome shotgun (WGS) entry which is preliminary data.</text>
</comment>
<evidence type="ECO:0000313" key="2">
    <source>
        <dbReference type="Proteomes" id="UP000789920"/>
    </source>
</evidence>
<name>A0ACA9P8P6_9GLOM</name>
<protein>
    <submittedName>
        <fullName evidence="1">19533_t:CDS:1</fullName>
    </submittedName>
</protein>
<organism evidence="1 2">
    <name type="scientific">Racocetra persica</name>
    <dbReference type="NCBI Taxonomy" id="160502"/>
    <lineage>
        <taxon>Eukaryota</taxon>
        <taxon>Fungi</taxon>
        <taxon>Fungi incertae sedis</taxon>
        <taxon>Mucoromycota</taxon>
        <taxon>Glomeromycotina</taxon>
        <taxon>Glomeromycetes</taxon>
        <taxon>Diversisporales</taxon>
        <taxon>Gigasporaceae</taxon>
        <taxon>Racocetra</taxon>
    </lineage>
</organism>
<feature type="non-terminal residue" evidence="1">
    <location>
        <position position="148"/>
    </location>
</feature>
<proteinExistence type="predicted"/>
<evidence type="ECO:0000313" key="1">
    <source>
        <dbReference type="EMBL" id="CAG8693663.1"/>
    </source>
</evidence>
<sequence>MMNKLFKKRVDQIEKICNDLDISFSLYNKSEIYQDFCESTNNSNVTNSSELSSINSKKELTIINSKILDYMNSSITDPNKKSFHQLVQLSIRHLDNFIQLKILVNSKRHLNNCNELVNQIKSFAEQHDEDPAKLFQSLLEHQEKSAFA</sequence>
<dbReference type="Proteomes" id="UP000789920">
    <property type="component" value="Unassembled WGS sequence"/>
</dbReference>
<accession>A0ACA9P8P6</accession>
<reference evidence="1" key="1">
    <citation type="submission" date="2021-06" db="EMBL/GenBank/DDBJ databases">
        <authorList>
            <person name="Kallberg Y."/>
            <person name="Tangrot J."/>
            <person name="Rosling A."/>
        </authorList>
    </citation>
    <scope>NUCLEOTIDE SEQUENCE</scope>
    <source>
        <strain evidence="1">MA461A</strain>
    </source>
</reference>
<keyword evidence="2" id="KW-1185">Reference proteome</keyword>
<dbReference type="EMBL" id="CAJVQC010018470">
    <property type="protein sequence ID" value="CAG8693663.1"/>
    <property type="molecule type" value="Genomic_DNA"/>
</dbReference>
<gene>
    <name evidence="1" type="ORF">RPERSI_LOCUS9674</name>
</gene>